<reference evidence="3" key="1">
    <citation type="submission" date="2021-01" db="EMBL/GenBank/DDBJ databases">
        <authorList>
            <person name="Corre E."/>
            <person name="Pelletier E."/>
            <person name="Niang G."/>
            <person name="Scheremetjew M."/>
            <person name="Finn R."/>
            <person name="Kale V."/>
            <person name="Holt S."/>
            <person name="Cochrane G."/>
            <person name="Meng A."/>
            <person name="Brown T."/>
            <person name="Cohen L."/>
        </authorList>
    </citation>
    <scope>NUCLEOTIDE SEQUENCE</scope>
    <source>
        <strain evidence="3">SAG 11-49</strain>
    </source>
</reference>
<sequence>MGEEEQLRKRLAEERAQLTLVRHPAKTLKYAGRFASAGVSSFIHWFISHPITLYILLPTIAIYAGCKHVDIAPQLVSLVEEHVKYVVWWIGLGVLSSIGLGTGMHSGLLFLFPHMLKVCLAAETCGHVAFDTMQDVWYSSEPLHCGDDAPAPGSVTYWAIFRKVAVTAMLWGAGTALGEVPPYLISKSAADAGHKAAAFAEIEEKLEAEAHADPVRALVARMERWMMGFIRAHGFLGIFLLASWPNAAFDLCGLCCGAFRMPFWSFFGATLLGKAVVKVNGQALFFVALFMRQTREALLGWAEAVLPGRIPGLRLAHPPAQELHILINRSIAKFQAKVAAKAAEHHAETRWWYHRAADVVTSRDALQQWAINAVPDTIAEWWGLVLVVMLGAFVVSCVNNFAQAAKAEEDEEVVAKAGTGAAPRSAEKAAAAAGPSSVGSGKAPGSSTHTGGGGESEASEGEGAEGRKGRRSASRDRRASSGERASGEEGAPAGGRSTRGSGRGSEAPAGVSEGTRHSARLAQRQTKAGTAAESEQQ</sequence>
<protein>
    <recommendedName>
        <fullName evidence="4">Vacuole membrane protein 1</fullName>
    </recommendedName>
</protein>
<feature type="transmembrane region" description="Helical" evidence="2">
    <location>
        <begin position="42"/>
        <end position="65"/>
    </location>
</feature>
<dbReference type="AlphaFoldDB" id="A0A7S0R933"/>
<name>A0A7S0R933_9CHLO</name>
<evidence type="ECO:0000256" key="2">
    <source>
        <dbReference type="SAM" id="Phobius"/>
    </source>
</evidence>
<keyword evidence="2" id="KW-0472">Membrane</keyword>
<feature type="compositionally biased region" description="Low complexity" evidence="1">
    <location>
        <begin position="488"/>
        <end position="500"/>
    </location>
</feature>
<feature type="transmembrane region" description="Helical" evidence="2">
    <location>
        <begin position="85"/>
        <end position="112"/>
    </location>
</feature>
<keyword evidence="2" id="KW-0812">Transmembrane</keyword>
<evidence type="ECO:0000313" key="3">
    <source>
        <dbReference type="EMBL" id="CAD8670312.1"/>
    </source>
</evidence>
<organism evidence="3">
    <name type="scientific">Chlamydomonas leiostraca</name>
    <dbReference type="NCBI Taxonomy" id="1034604"/>
    <lineage>
        <taxon>Eukaryota</taxon>
        <taxon>Viridiplantae</taxon>
        <taxon>Chlorophyta</taxon>
        <taxon>core chlorophytes</taxon>
        <taxon>Chlorophyceae</taxon>
        <taxon>CS clade</taxon>
        <taxon>Chlamydomonadales</taxon>
        <taxon>Chlamydomonadaceae</taxon>
        <taxon>Chlamydomonas</taxon>
    </lineage>
</organism>
<evidence type="ECO:0008006" key="4">
    <source>
        <dbReference type="Google" id="ProtNLM"/>
    </source>
</evidence>
<keyword evidence="2" id="KW-1133">Transmembrane helix</keyword>
<evidence type="ECO:0000256" key="1">
    <source>
        <dbReference type="SAM" id="MobiDB-lite"/>
    </source>
</evidence>
<feature type="compositionally biased region" description="Polar residues" evidence="1">
    <location>
        <begin position="523"/>
        <end position="537"/>
    </location>
</feature>
<feature type="compositionally biased region" description="Low complexity" evidence="1">
    <location>
        <begin position="418"/>
        <end position="447"/>
    </location>
</feature>
<proteinExistence type="predicted"/>
<feature type="region of interest" description="Disordered" evidence="1">
    <location>
        <begin position="418"/>
        <end position="537"/>
    </location>
</feature>
<feature type="compositionally biased region" description="Basic and acidic residues" evidence="1">
    <location>
        <begin position="473"/>
        <end position="487"/>
    </location>
</feature>
<gene>
    <name evidence="3" type="ORF">CLEI1391_LOCUS4071</name>
</gene>
<dbReference type="EMBL" id="HBFB01007243">
    <property type="protein sequence ID" value="CAD8670312.1"/>
    <property type="molecule type" value="Transcribed_RNA"/>
</dbReference>
<accession>A0A7S0R933</accession>